<evidence type="ECO:0000313" key="2">
    <source>
        <dbReference type="Proteomes" id="UP000198281"/>
    </source>
</evidence>
<sequence>MSWMPITDSFEVAGAATAPLLALSALEWQVIGLAIREASRIGGGRIFAASRWRRLASLLTGSEALRPLADPRLETLRSFVCAVRNGHKLAERLATKLLDQGYSSDQVSAVRLLAAR</sequence>
<gene>
    <name evidence="1" type="ORF">SAMN06295912_105152</name>
</gene>
<dbReference type="AlphaFoldDB" id="A0A239E0R1"/>
<protein>
    <submittedName>
        <fullName evidence="1">Uncharacterized protein</fullName>
    </submittedName>
</protein>
<dbReference type="RefSeq" id="WP_245842696.1">
    <property type="nucleotide sequence ID" value="NZ_FZOS01000005.1"/>
</dbReference>
<dbReference type="EMBL" id="FZOS01000005">
    <property type="protein sequence ID" value="SNS38305.1"/>
    <property type="molecule type" value="Genomic_DNA"/>
</dbReference>
<accession>A0A239E0R1</accession>
<keyword evidence="2" id="KW-1185">Reference proteome</keyword>
<dbReference type="Proteomes" id="UP000198281">
    <property type="component" value="Unassembled WGS sequence"/>
</dbReference>
<name>A0A239E0R1_9SPHN</name>
<organism evidence="1 2">
    <name type="scientific">Edaphosphingomonas laterariae</name>
    <dbReference type="NCBI Taxonomy" id="861865"/>
    <lineage>
        <taxon>Bacteria</taxon>
        <taxon>Pseudomonadati</taxon>
        <taxon>Pseudomonadota</taxon>
        <taxon>Alphaproteobacteria</taxon>
        <taxon>Sphingomonadales</taxon>
        <taxon>Rhizorhabdaceae</taxon>
        <taxon>Edaphosphingomonas</taxon>
    </lineage>
</organism>
<reference evidence="2" key="1">
    <citation type="submission" date="2017-06" db="EMBL/GenBank/DDBJ databases">
        <authorList>
            <person name="Varghese N."/>
            <person name="Submissions S."/>
        </authorList>
    </citation>
    <scope>NUCLEOTIDE SEQUENCE [LARGE SCALE GENOMIC DNA]</scope>
    <source>
        <strain evidence="2">LNB2</strain>
    </source>
</reference>
<evidence type="ECO:0000313" key="1">
    <source>
        <dbReference type="EMBL" id="SNS38305.1"/>
    </source>
</evidence>
<proteinExistence type="predicted"/>